<dbReference type="EMBL" id="CAFBNB010000084">
    <property type="protein sequence ID" value="CAB4928104.1"/>
    <property type="molecule type" value="Genomic_DNA"/>
</dbReference>
<reference evidence="2" key="1">
    <citation type="submission" date="2020-05" db="EMBL/GenBank/DDBJ databases">
        <authorList>
            <person name="Chiriac C."/>
            <person name="Salcher M."/>
            <person name="Ghai R."/>
            <person name="Kavagutti S V."/>
        </authorList>
    </citation>
    <scope>NUCLEOTIDE SEQUENCE</scope>
</reference>
<evidence type="ECO:0000256" key="1">
    <source>
        <dbReference type="SAM" id="MobiDB-lite"/>
    </source>
</evidence>
<accession>A0A6J7ICL4</accession>
<name>A0A6J7ICL4_9ZZZZ</name>
<organism evidence="2">
    <name type="scientific">freshwater metagenome</name>
    <dbReference type="NCBI Taxonomy" id="449393"/>
    <lineage>
        <taxon>unclassified sequences</taxon>
        <taxon>metagenomes</taxon>
        <taxon>ecological metagenomes</taxon>
    </lineage>
</organism>
<protein>
    <submittedName>
        <fullName evidence="2">Unannotated protein</fullName>
    </submittedName>
</protein>
<dbReference type="AlphaFoldDB" id="A0A6J7ICL4"/>
<proteinExistence type="predicted"/>
<evidence type="ECO:0000313" key="2">
    <source>
        <dbReference type="EMBL" id="CAB4928104.1"/>
    </source>
</evidence>
<gene>
    <name evidence="2" type="ORF">UFOPK3720_00580</name>
</gene>
<feature type="region of interest" description="Disordered" evidence="1">
    <location>
        <begin position="1"/>
        <end position="29"/>
    </location>
</feature>
<sequence length="200" mass="21805">MRSEPESIAKGARQQAGSGRGADEGERRDLQRDCRCAGTLANDDVDPKILHCQVEHLLSRPGRAVNLVEEEHLTRLEAGQHRSDITGMLKCRAGCDSQGSLELCSDDERKGGLAETRGPADEHMICGASSSARSLENETELRLHSLLAHEPVKVGRPKRPLDRNIFRVRLSIDDAFAHERSRLRSAALSKAAISGAPDSP</sequence>